<dbReference type="Gene3D" id="3.30.1300.90">
    <property type="entry name" value="PilM protein, N-terminal domain"/>
    <property type="match status" value="1"/>
</dbReference>
<dbReference type="Proteomes" id="UP001210538">
    <property type="component" value="Plasmid unnamed2"/>
</dbReference>
<reference evidence="1 2" key="1">
    <citation type="submission" date="2023-01" db="EMBL/GenBank/DDBJ databases">
        <title>Genome sequence resource and annotation of Enterobacter ludwigii, an economically important pathogen of seedling wilt with strawberry.</title>
        <authorList>
            <person name="Xie Y."/>
        </authorList>
    </citation>
    <scope>NUCLEOTIDE SEQUENCE [LARGE SCALE GENOMIC DNA]</scope>
    <source>
        <strain evidence="1 2">CM-TZ4</strain>
        <plasmid evidence="1 2">unnamed2</plasmid>
    </source>
</reference>
<dbReference type="AlphaFoldDB" id="A0AAX3LJG3"/>
<dbReference type="InterPro" id="IPR041883">
    <property type="entry name" value="PilM_N-ter"/>
</dbReference>
<name>A0AAX3LJG3_9ENTR</name>
<evidence type="ECO:0000313" key="2">
    <source>
        <dbReference type="Proteomes" id="UP001210538"/>
    </source>
</evidence>
<accession>A0AAX3LJG3</accession>
<geneLocation type="plasmid" evidence="1 2">
    <name>unnamed2</name>
</geneLocation>
<proteinExistence type="predicted"/>
<protein>
    <submittedName>
        <fullName evidence="1">Type IV pilus biogenesis protein PilM</fullName>
    </submittedName>
</protein>
<dbReference type="RefSeq" id="WP_271661486.1">
    <property type="nucleotide sequence ID" value="NZ_CP116349.1"/>
</dbReference>
<keyword evidence="2" id="KW-1185">Reference proteome</keyword>
<gene>
    <name evidence="1" type="primary">pilM</name>
    <name evidence="1" type="ORF">PHA72_27470</name>
</gene>
<dbReference type="EMBL" id="CP116349">
    <property type="protein sequence ID" value="WCE16143.1"/>
    <property type="molecule type" value="Genomic_DNA"/>
</dbReference>
<sequence length="141" mass="15257">MNYSVVALLILALSLGGLRIVNTERSEALELTDIQTKSGQFINYVYAFDTYYQANSGVNGDVTASVPLPTWLPKNSGIKMYVSNKVGYVYMPVSKGIFNEVLKITDFSSAVGVTDASSINTVSGKVSKPGFIGINNIVYVR</sequence>
<dbReference type="Pfam" id="PF07419">
    <property type="entry name" value="PilM"/>
    <property type="match status" value="1"/>
</dbReference>
<keyword evidence="1" id="KW-0614">Plasmid</keyword>
<organism evidence="1 2">
    <name type="scientific">Enterobacter ludwigii</name>
    <dbReference type="NCBI Taxonomy" id="299767"/>
    <lineage>
        <taxon>Bacteria</taxon>
        <taxon>Pseudomonadati</taxon>
        <taxon>Pseudomonadota</taxon>
        <taxon>Gammaproteobacteria</taxon>
        <taxon>Enterobacterales</taxon>
        <taxon>Enterobacteriaceae</taxon>
        <taxon>Enterobacter</taxon>
        <taxon>Enterobacter cloacae complex</taxon>
    </lineage>
</organism>
<evidence type="ECO:0000313" key="1">
    <source>
        <dbReference type="EMBL" id="WCE16143.1"/>
    </source>
</evidence>
<dbReference type="InterPro" id="IPR009987">
    <property type="entry name" value="IM_PilM"/>
</dbReference>